<proteinExistence type="predicted"/>
<evidence type="ECO:0000313" key="2">
    <source>
        <dbReference type="EMBL" id="MBB5980891.1"/>
    </source>
</evidence>
<comment type="caution">
    <text evidence="2">The sequence shown here is derived from an EMBL/GenBank/DDBJ whole genome shotgun (WGS) entry which is preliminary data.</text>
</comment>
<dbReference type="InterPro" id="IPR051448">
    <property type="entry name" value="CdaR-like_regulators"/>
</dbReference>
<keyword evidence="3" id="KW-1185">Reference proteome</keyword>
<protein>
    <recommendedName>
        <fullName evidence="1">PucR C-terminal helix-turn-helix domain-containing protein</fullName>
    </recommendedName>
</protein>
<dbReference type="InterPro" id="IPR025736">
    <property type="entry name" value="PucR_C-HTH_dom"/>
</dbReference>
<dbReference type="Gene3D" id="1.10.10.2840">
    <property type="entry name" value="PucR C-terminal helix-turn-helix domain"/>
    <property type="match status" value="1"/>
</dbReference>
<reference evidence="2 3" key="1">
    <citation type="submission" date="2020-08" db="EMBL/GenBank/DDBJ databases">
        <title>Sequencing the genomes of 1000 actinobacteria strains.</title>
        <authorList>
            <person name="Klenk H.-P."/>
        </authorList>
    </citation>
    <scope>NUCLEOTIDE SEQUENCE [LARGE SCALE GENOMIC DNA]</scope>
    <source>
        <strain evidence="2 3">DSM 17294</strain>
    </source>
</reference>
<dbReference type="AlphaFoldDB" id="A0A841DSJ9"/>
<sequence length="405" mass="44100">MAENLQKLVDGFAARFNRSVAVDDAGMNLLAYSAHQGDVDEARITSIMQRTASKGAIEYSIERGAMEATDIFRDPPNLDIGQTIARIAMPIRYENRAVGFIWLMESDGPVTPELHAALREMATEAAFLLRRANALTAMRRDRETDYCLGLMSNDLRVRREVVRDVGEERVLEPADPVVAFYLYTTGVTVGSDAERLAIAVSVDAGRACTAGRKAITMTTERHGLLLVSWPAGSTDDLLRKIGGCIHEAAVGVGGTAADWWVGVGRPTDLEHVPATHSGARRAAHVAGALRSLGSVVTVDELGIYGVLSEVPEDRLRSALDPRYVQLADHNGHDSVLIDTLEMYLDNAGSVQATSKDLHIERASLYYRLRRIQEIAGIDLTDGRDRLSVHCSLKVARLIGLRSAGN</sequence>
<evidence type="ECO:0000259" key="1">
    <source>
        <dbReference type="Pfam" id="PF13556"/>
    </source>
</evidence>
<evidence type="ECO:0000313" key="3">
    <source>
        <dbReference type="Proteomes" id="UP000558997"/>
    </source>
</evidence>
<dbReference type="RefSeq" id="WP_184836956.1">
    <property type="nucleotide sequence ID" value="NZ_BAAAVN010000003.1"/>
</dbReference>
<name>A0A841DSJ9_9ACTN</name>
<dbReference type="PANTHER" id="PTHR33744">
    <property type="entry name" value="CARBOHYDRATE DIACID REGULATOR"/>
    <property type="match status" value="1"/>
</dbReference>
<accession>A0A841DSJ9</accession>
<dbReference type="EMBL" id="JACHNF010000001">
    <property type="protein sequence ID" value="MBB5980891.1"/>
    <property type="molecule type" value="Genomic_DNA"/>
</dbReference>
<dbReference type="Proteomes" id="UP000558997">
    <property type="component" value="Unassembled WGS sequence"/>
</dbReference>
<dbReference type="Pfam" id="PF13556">
    <property type="entry name" value="HTH_30"/>
    <property type="match status" value="1"/>
</dbReference>
<dbReference type="InterPro" id="IPR042070">
    <property type="entry name" value="PucR_C-HTH_sf"/>
</dbReference>
<dbReference type="PANTHER" id="PTHR33744:SF1">
    <property type="entry name" value="DNA-BINDING TRANSCRIPTIONAL ACTIVATOR ADER"/>
    <property type="match status" value="1"/>
</dbReference>
<feature type="domain" description="PucR C-terminal helix-turn-helix" evidence="1">
    <location>
        <begin position="336"/>
        <end position="394"/>
    </location>
</feature>
<organism evidence="2 3">
    <name type="scientific">Kribbella solani</name>
    <dbReference type="NCBI Taxonomy" id="236067"/>
    <lineage>
        <taxon>Bacteria</taxon>
        <taxon>Bacillati</taxon>
        <taxon>Actinomycetota</taxon>
        <taxon>Actinomycetes</taxon>
        <taxon>Propionibacteriales</taxon>
        <taxon>Kribbellaceae</taxon>
        <taxon>Kribbella</taxon>
    </lineage>
</organism>
<gene>
    <name evidence="2" type="ORF">HDA44_004232</name>
</gene>